<dbReference type="GO" id="GO:0016787">
    <property type="term" value="F:hydrolase activity"/>
    <property type="evidence" value="ECO:0007669"/>
    <property type="project" value="UniProtKB-KW"/>
</dbReference>
<dbReference type="RefSeq" id="WP_309306961.1">
    <property type="nucleotide sequence ID" value="NZ_CP133594.1"/>
</dbReference>
<dbReference type="EC" id="3.4.-.-" evidence="2"/>
<dbReference type="Pfam" id="PF00117">
    <property type="entry name" value="GATase"/>
    <property type="match status" value="1"/>
</dbReference>
<gene>
    <name evidence="2" type="ORF">RE476_07075</name>
</gene>
<dbReference type="InterPro" id="IPR044992">
    <property type="entry name" value="ChyE-like"/>
</dbReference>
<dbReference type="PANTHER" id="PTHR42695">
    <property type="entry name" value="GLUTAMINE AMIDOTRANSFERASE YLR126C-RELATED"/>
    <property type="match status" value="1"/>
</dbReference>
<evidence type="ECO:0000313" key="2">
    <source>
        <dbReference type="EMBL" id="WMW21175.1"/>
    </source>
</evidence>
<dbReference type="CDD" id="cd01741">
    <property type="entry name" value="GATase1_1"/>
    <property type="match status" value="1"/>
</dbReference>
<dbReference type="Gene3D" id="3.40.50.880">
    <property type="match status" value="1"/>
</dbReference>
<keyword evidence="3" id="KW-1185">Reference proteome</keyword>
<evidence type="ECO:0000259" key="1">
    <source>
        <dbReference type="Pfam" id="PF00117"/>
    </source>
</evidence>
<evidence type="ECO:0000313" key="3">
    <source>
        <dbReference type="Proteomes" id="UP001183006"/>
    </source>
</evidence>
<dbReference type="EMBL" id="CP133594">
    <property type="protein sequence ID" value="WMW21175.1"/>
    <property type="molecule type" value="Genomic_DNA"/>
</dbReference>
<dbReference type="PANTHER" id="PTHR42695:SF5">
    <property type="entry name" value="GLUTAMINE AMIDOTRANSFERASE YLR126C-RELATED"/>
    <property type="match status" value="1"/>
</dbReference>
<organism evidence="2 3">
    <name type="scientific">Methanolobus mangrovi</name>
    <dbReference type="NCBI Taxonomy" id="3072977"/>
    <lineage>
        <taxon>Archaea</taxon>
        <taxon>Methanobacteriati</taxon>
        <taxon>Methanobacteriota</taxon>
        <taxon>Stenosarchaea group</taxon>
        <taxon>Methanomicrobia</taxon>
        <taxon>Methanosarcinales</taxon>
        <taxon>Methanosarcinaceae</taxon>
        <taxon>Methanolobus</taxon>
    </lineage>
</organism>
<dbReference type="AlphaFoldDB" id="A0AA51UDH6"/>
<keyword evidence="2" id="KW-0378">Hydrolase</keyword>
<dbReference type="GO" id="GO:0005829">
    <property type="term" value="C:cytosol"/>
    <property type="evidence" value="ECO:0007669"/>
    <property type="project" value="TreeGrafter"/>
</dbReference>
<proteinExistence type="predicted"/>
<dbReference type="SUPFAM" id="SSF52317">
    <property type="entry name" value="Class I glutamine amidotransferase-like"/>
    <property type="match status" value="1"/>
</dbReference>
<keyword evidence="2" id="KW-0315">Glutamine amidotransferase</keyword>
<name>A0AA51UDH6_9EURY</name>
<feature type="domain" description="Glutamine amidotransferase" evidence="1">
    <location>
        <begin position="29"/>
        <end position="179"/>
    </location>
</feature>
<dbReference type="Proteomes" id="UP001183006">
    <property type="component" value="Chromosome"/>
</dbReference>
<dbReference type="PROSITE" id="PS51273">
    <property type="entry name" value="GATASE_TYPE_1"/>
    <property type="match status" value="1"/>
</dbReference>
<accession>A0AA51UDH6</accession>
<sequence>MKIHCLVHLEFETLGNIKEWACSKDHSISVTMPYVNSSFPHPDDFDLLIIMGGLMSIYQEEEYPWLKKEKEFVKMAIESGKAVYGICFGAQMISEVLGGKVSKNKYKEIGWHEVHPLESFQTDVTLFQVPADISVFQWHGDTFSLPEGAKRLFESEACPEQGFIYGDNVLALQFHPEVDGACVGSLITNCSSDLAEGMYIQSENEICGRDDLIKSSSDLMFAILEWFEENIRSKIN</sequence>
<dbReference type="KEGG" id="mmav:RE476_07075"/>
<dbReference type="InterPro" id="IPR017926">
    <property type="entry name" value="GATASE"/>
</dbReference>
<dbReference type="GeneID" id="84229890"/>
<dbReference type="InterPro" id="IPR029062">
    <property type="entry name" value="Class_I_gatase-like"/>
</dbReference>
<reference evidence="2" key="1">
    <citation type="submission" date="2023-08" db="EMBL/GenBank/DDBJ databases">
        <title>Methanolobus mangrovi sp. nov. and Methanolobus sediminis sp. nov, two novel methylotrophic methanogens isolated from mangrove sediments in China.</title>
        <authorList>
            <person name="Zhou J."/>
        </authorList>
    </citation>
    <scope>NUCLEOTIDE SEQUENCE</scope>
    <source>
        <strain evidence="2">FTZ2</strain>
    </source>
</reference>
<protein>
    <submittedName>
        <fullName evidence="2">Type 1 glutamine amidotransferase</fullName>
        <ecNumber evidence="2">3.4.-.-</ecNumber>
    </submittedName>
</protein>
<dbReference type="FunFam" id="3.40.50.880:FF:000033">
    <property type="entry name" value="Glutamine amidotransferase class-I"/>
    <property type="match status" value="1"/>
</dbReference>